<dbReference type="SUPFAM" id="SSF52200">
    <property type="entry name" value="Toll/Interleukin receptor TIR domain"/>
    <property type="match status" value="1"/>
</dbReference>
<evidence type="ECO:0000259" key="2">
    <source>
        <dbReference type="PROSITE" id="PS50104"/>
    </source>
</evidence>
<evidence type="ECO:0000256" key="1">
    <source>
        <dbReference type="ARBA" id="ARBA00023027"/>
    </source>
</evidence>
<dbReference type="SMART" id="SM00255">
    <property type="entry name" value="TIR"/>
    <property type="match status" value="1"/>
</dbReference>
<dbReference type="PANTHER" id="PTHR32009:SF162">
    <property type="entry name" value="TIR DOMAIN-CONTAINING PROTEIN"/>
    <property type="match status" value="1"/>
</dbReference>
<dbReference type="Gene3D" id="3.40.50.10140">
    <property type="entry name" value="Toll/interleukin-1 receptor homology (TIR) domain"/>
    <property type="match status" value="1"/>
</dbReference>
<dbReference type="InterPro" id="IPR035897">
    <property type="entry name" value="Toll_tir_struct_dom_sf"/>
</dbReference>
<dbReference type="EMBL" id="NBSK02000009">
    <property type="protein sequence ID" value="KAJ0186246.1"/>
    <property type="molecule type" value="Genomic_DNA"/>
</dbReference>
<dbReference type="Pfam" id="PF01582">
    <property type="entry name" value="TIR"/>
    <property type="match status" value="1"/>
</dbReference>
<name>A0A9R1WRW6_LACSA</name>
<gene>
    <name evidence="3" type="ORF">LSAT_V11C900493330</name>
</gene>
<evidence type="ECO:0000313" key="3">
    <source>
        <dbReference type="EMBL" id="KAJ0186246.1"/>
    </source>
</evidence>
<comment type="caution">
    <text evidence="3">The sequence shown here is derived from an EMBL/GenBank/DDBJ whole genome shotgun (WGS) entry which is preliminary data.</text>
</comment>
<dbReference type="PROSITE" id="PS50104">
    <property type="entry name" value="TIR"/>
    <property type="match status" value="1"/>
</dbReference>
<protein>
    <recommendedName>
        <fullName evidence="2">TIR domain-containing protein</fullName>
    </recommendedName>
</protein>
<dbReference type="GO" id="GO:0007165">
    <property type="term" value="P:signal transduction"/>
    <property type="evidence" value="ECO:0000318"/>
    <property type="project" value="GO_Central"/>
</dbReference>
<proteinExistence type="predicted"/>
<reference evidence="3 4" key="1">
    <citation type="journal article" date="2017" name="Nat. Commun.">
        <title>Genome assembly with in vitro proximity ligation data and whole-genome triplication in lettuce.</title>
        <authorList>
            <person name="Reyes-Chin-Wo S."/>
            <person name="Wang Z."/>
            <person name="Yang X."/>
            <person name="Kozik A."/>
            <person name="Arikit S."/>
            <person name="Song C."/>
            <person name="Xia L."/>
            <person name="Froenicke L."/>
            <person name="Lavelle D.O."/>
            <person name="Truco M.J."/>
            <person name="Xia R."/>
            <person name="Zhu S."/>
            <person name="Xu C."/>
            <person name="Xu H."/>
            <person name="Xu X."/>
            <person name="Cox K."/>
            <person name="Korf I."/>
            <person name="Meyers B.C."/>
            <person name="Michelmore R.W."/>
        </authorList>
    </citation>
    <scope>NUCLEOTIDE SEQUENCE [LARGE SCALE GENOMIC DNA]</scope>
    <source>
        <strain evidence="4">cv. Salinas</strain>
        <tissue evidence="3">Seedlings</tissue>
    </source>
</reference>
<accession>A0A9R1WRW6</accession>
<dbReference type="GO" id="GO:0005634">
    <property type="term" value="C:nucleus"/>
    <property type="evidence" value="ECO:0000318"/>
    <property type="project" value="GO_Central"/>
</dbReference>
<dbReference type="AlphaFoldDB" id="A0A9R1WRW6"/>
<evidence type="ECO:0000313" key="4">
    <source>
        <dbReference type="Proteomes" id="UP000235145"/>
    </source>
</evidence>
<dbReference type="InterPro" id="IPR000157">
    <property type="entry name" value="TIR_dom"/>
</dbReference>
<dbReference type="Proteomes" id="UP000235145">
    <property type="component" value="Unassembled WGS sequence"/>
</dbReference>
<organism evidence="3 4">
    <name type="scientific">Lactuca sativa</name>
    <name type="common">Garden lettuce</name>
    <dbReference type="NCBI Taxonomy" id="4236"/>
    <lineage>
        <taxon>Eukaryota</taxon>
        <taxon>Viridiplantae</taxon>
        <taxon>Streptophyta</taxon>
        <taxon>Embryophyta</taxon>
        <taxon>Tracheophyta</taxon>
        <taxon>Spermatophyta</taxon>
        <taxon>Magnoliopsida</taxon>
        <taxon>eudicotyledons</taxon>
        <taxon>Gunneridae</taxon>
        <taxon>Pentapetalae</taxon>
        <taxon>asterids</taxon>
        <taxon>campanulids</taxon>
        <taxon>Asterales</taxon>
        <taxon>Asteraceae</taxon>
        <taxon>Cichorioideae</taxon>
        <taxon>Cichorieae</taxon>
        <taxon>Lactucinae</taxon>
        <taxon>Lactuca</taxon>
    </lineage>
</organism>
<sequence>MTFSSTSSIPRSFKYDVLLSFRDEDTRTNFIDHLYSSLQMKSIYTYKEDERTNKEKRINDELIRSIEDSRFYIIIFSKNYASSSWCLDELSGHIAYPVLCDVVPSEVRNQSGAFRETFSKHEKEEAVGKWREAM</sequence>
<feature type="domain" description="TIR" evidence="2">
    <location>
        <begin position="13"/>
        <end position="134"/>
    </location>
</feature>
<dbReference type="PANTHER" id="PTHR32009">
    <property type="entry name" value="TMV RESISTANCE PROTEIN N-LIKE"/>
    <property type="match status" value="1"/>
</dbReference>
<keyword evidence="4" id="KW-1185">Reference proteome</keyword>
<keyword evidence="1" id="KW-0520">NAD</keyword>